<dbReference type="AlphaFoldDB" id="A0A7W8HJD3"/>
<dbReference type="Gene3D" id="3.40.190.10">
    <property type="entry name" value="Periplasmic binding protein-like II"/>
    <property type="match status" value="1"/>
</dbReference>
<evidence type="ECO:0000313" key="4">
    <source>
        <dbReference type="EMBL" id="MBB5272947.1"/>
    </source>
</evidence>
<dbReference type="RefSeq" id="WP_183968988.1">
    <property type="nucleotide sequence ID" value="NZ_BAABEW010000024.1"/>
</dbReference>
<gene>
    <name evidence="4" type="ORF">HNQ70_002970</name>
</gene>
<feature type="binding site" evidence="3">
    <location>
        <position position="216"/>
    </location>
    <ligand>
        <name>substrate</name>
    </ligand>
</feature>
<feature type="binding site" evidence="3">
    <location>
        <position position="242"/>
    </location>
    <ligand>
        <name>substrate</name>
    </ligand>
</feature>
<organism evidence="4 5">
    <name type="scientific">Quisquiliibacterium transsilvanicum</name>
    <dbReference type="NCBI Taxonomy" id="1549638"/>
    <lineage>
        <taxon>Bacteria</taxon>
        <taxon>Pseudomonadati</taxon>
        <taxon>Pseudomonadota</taxon>
        <taxon>Betaproteobacteria</taxon>
        <taxon>Burkholderiales</taxon>
        <taxon>Burkholderiaceae</taxon>
        <taxon>Quisquiliibacterium</taxon>
    </lineage>
</organism>
<dbReference type="PIRSF" id="PIRSF039026">
    <property type="entry name" value="SiaP"/>
    <property type="match status" value="1"/>
</dbReference>
<dbReference type="InterPro" id="IPR018389">
    <property type="entry name" value="DctP_fam"/>
</dbReference>
<dbReference type="PANTHER" id="PTHR33376:SF5">
    <property type="entry name" value="EXTRACYTOPLASMIC SOLUTE RECEPTOR PROTEIN"/>
    <property type="match status" value="1"/>
</dbReference>
<feature type="binding site" evidence="2">
    <location>
        <position position="179"/>
    </location>
    <ligand>
        <name>substrate</name>
    </ligand>
</feature>
<dbReference type="Gene3D" id="3.40.190.170">
    <property type="entry name" value="Bacterial extracellular solute-binding protein, family 7"/>
    <property type="match status" value="1"/>
</dbReference>
<evidence type="ECO:0000256" key="2">
    <source>
        <dbReference type="PIRSR" id="PIRSR039026-1"/>
    </source>
</evidence>
<dbReference type="NCBIfam" id="NF037995">
    <property type="entry name" value="TRAP_S1"/>
    <property type="match status" value="1"/>
</dbReference>
<accession>A0A7W8HJD3</accession>
<keyword evidence="3" id="KW-0479">Metal-binding</keyword>
<evidence type="ECO:0000256" key="3">
    <source>
        <dbReference type="PIRSR" id="PIRSR039026-2"/>
    </source>
</evidence>
<dbReference type="EMBL" id="JACHGB010000005">
    <property type="protein sequence ID" value="MBB5272947.1"/>
    <property type="molecule type" value="Genomic_DNA"/>
</dbReference>
<reference evidence="4 5" key="1">
    <citation type="submission" date="2020-08" db="EMBL/GenBank/DDBJ databases">
        <title>Genomic Encyclopedia of Type Strains, Phase IV (KMG-IV): sequencing the most valuable type-strain genomes for metagenomic binning, comparative biology and taxonomic classification.</title>
        <authorList>
            <person name="Goeker M."/>
        </authorList>
    </citation>
    <scope>NUCLEOTIDE SEQUENCE [LARGE SCALE GENOMIC DNA]</scope>
    <source>
        <strain evidence="4 5">DSM 29781</strain>
    </source>
</reference>
<name>A0A7W8HJD3_9BURK</name>
<dbReference type="Pfam" id="PF03480">
    <property type="entry name" value="DctP"/>
    <property type="match status" value="1"/>
</dbReference>
<keyword evidence="1" id="KW-0732">Signal</keyword>
<dbReference type="InterPro" id="IPR026289">
    <property type="entry name" value="SBP_TakP-like"/>
</dbReference>
<sequence length="368" mass="40849">MDRRNFVRNLAVGGAATAATTAASAQSDNLPTIKWRVQNSYPKSLGEIYQLQQDVMDSIGQMTAGKFTCQFFQANEIVPVPAMVNAVGNGTIEAAYSASLFYIGINKAFAFGTGVPFGMNARLQYAWLRFGGGSELLDKELYSQYGVMHIPSSSTGAQMGGWFRKEIKGLKDLEGLKMRVAGLGGEILSAMGVIPQMIPPSDIYTSLEKGTIDAAEYAIPVGDEKTNLQRVTKYYYTQGFWDYTNQLCFFVNRDHWKKLPEGYRKAFLAAAGAYNADGLAYADAFNMPALQRIIASGIQVKAMPQDIIARGYEVAMDFYAAESARNPIFKKIHDHYMKFRDDAYRWYSLNETPLDVFVGNAVARSRKR</sequence>
<keyword evidence="5" id="KW-1185">Reference proteome</keyword>
<dbReference type="GO" id="GO:0055085">
    <property type="term" value="P:transmembrane transport"/>
    <property type="evidence" value="ECO:0007669"/>
    <property type="project" value="InterPro"/>
</dbReference>
<proteinExistence type="predicted"/>
<dbReference type="SUPFAM" id="SSF53850">
    <property type="entry name" value="Periplasmic binding protein-like II"/>
    <property type="match status" value="1"/>
</dbReference>
<feature type="binding site" evidence="2">
    <location>
        <position position="158"/>
    </location>
    <ligand>
        <name>substrate</name>
    </ligand>
</feature>
<feature type="binding site" evidence="3">
    <location>
        <position position="217"/>
    </location>
    <ligand>
        <name>Na(+)</name>
        <dbReference type="ChEBI" id="CHEBI:29101"/>
    </ligand>
</feature>
<dbReference type="InterPro" id="IPR038404">
    <property type="entry name" value="TRAP_DctP_sf"/>
</dbReference>
<evidence type="ECO:0000313" key="5">
    <source>
        <dbReference type="Proteomes" id="UP000532440"/>
    </source>
</evidence>
<protein>
    <submittedName>
        <fullName evidence="4">TRAP-type mannitol/chloroaromatic compound transport system substrate-binding protein</fullName>
    </submittedName>
</protein>
<evidence type="ECO:0000256" key="1">
    <source>
        <dbReference type="ARBA" id="ARBA00022729"/>
    </source>
</evidence>
<dbReference type="GO" id="GO:0031317">
    <property type="term" value="C:tripartite ATP-independent periplasmic transporter complex"/>
    <property type="evidence" value="ECO:0007669"/>
    <property type="project" value="InterPro"/>
</dbReference>
<dbReference type="Proteomes" id="UP000532440">
    <property type="component" value="Unassembled WGS sequence"/>
</dbReference>
<dbReference type="PANTHER" id="PTHR33376">
    <property type="match status" value="1"/>
</dbReference>
<comment type="caution">
    <text evidence="4">The sequence shown here is derived from an EMBL/GenBank/DDBJ whole genome shotgun (WGS) entry which is preliminary data.</text>
</comment>
<dbReference type="GO" id="GO:0046872">
    <property type="term" value="F:metal ion binding"/>
    <property type="evidence" value="ECO:0007669"/>
    <property type="project" value="UniProtKB-KW"/>
</dbReference>